<proteinExistence type="predicted"/>
<dbReference type="PANTHER" id="PTHR38932:SF1">
    <property type="entry name" value="DUF4005 DOMAIN-CONTAINING PROTEIN"/>
    <property type="match status" value="1"/>
</dbReference>
<feature type="region of interest" description="Disordered" evidence="1">
    <location>
        <begin position="175"/>
        <end position="201"/>
    </location>
</feature>
<feature type="compositionally biased region" description="Basic and acidic residues" evidence="1">
    <location>
        <begin position="1"/>
        <end position="26"/>
    </location>
</feature>
<accession>A0A6N2N4S6</accession>
<organism evidence="2">
    <name type="scientific">Salix viminalis</name>
    <name type="common">Common osier</name>
    <name type="synonym">Basket willow</name>
    <dbReference type="NCBI Taxonomy" id="40686"/>
    <lineage>
        <taxon>Eukaryota</taxon>
        <taxon>Viridiplantae</taxon>
        <taxon>Streptophyta</taxon>
        <taxon>Embryophyta</taxon>
        <taxon>Tracheophyta</taxon>
        <taxon>Spermatophyta</taxon>
        <taxon>Magnoliopsida</taxon>
        <taxon>eudicotyledons</taxon>
        <taxon>Gunneridae</taxon>
        <taxon>Pentapetalae</taxon>
        <taxon>rosids</taxon>
        <taxon>fabids</taxon>
        <taxon>Malpighiales</taxon>
        <taxon>Salicaceae</taxon>
        <taxon>Saliceae</taxon>
        <taxon>Salix</taxon>
    </lineage>
</organism>
<dbReference type="AlphaFoldDB" id="A0A6N2N4S6"/>
<feature type="compositionally biased region" description="Basic and acidic residues" evidence="1">
    <location>
        <begin position="104"/>
        <end position="118"/>
    </location>
</feature>
<sequence>MKSSRKERPGHADHPRIGHARVERSTLKGNRLYPKVKVRTDGQDDQPPHSWSSLLSLKDVQFLCLQDSCSPAKGHQDESPPPIARIPKSYSPTVIMPRVSVSEGTDKKNNFTEEDRPNIRASSIPRPRAVLSSPDNDAVIGNNYNKTKVARSSALKNSKVIQNRHEQCKAVPSRISVASTPTNTRESKSTPDSRSEVKVKKGLPAEVSSQRRKIATDKPRYNSQAFLFPNGNCNFVFVVQKKKSLYHEILVQGNPEKIRSERLACNNH</sequence>
<feature type="compositionally biased region" description="Basic and acidic residues" evidence="1">
    <location>
        <begin position="185"/>
        <end position="199"/>
    </location>
</feature>
<dbReference type="EMBL" id="CAADRP010001907">
    <property type="protein sequence ID" value="VFU55907.1"/>
    <property type="molecule type" value="Genomic_DNA"/>
</dbReference>
<reference evidence="2" key="1">
    <citation type="submission" date="2019-03" db="EMBL/GenBank/DDBJ databases">
        <authorList>
            <person name="Mank J."/>
            <person name="Almeida P."/>
        </authorList>
    </citation>
    <scope>NUCLEOTIDE SEQUENCE</scope>
    <source>
        <strain evidence="2">78183</strain>
    </source>
</reference>
<protein>
    <submittedName>
        <fullName evidence="2">Uncharacterized protein</fullName>
    </submittedName>
</protein>
<feature type="region of interest" description="Disordered" evidence="1">
    <location>
        <begin position="1"/>
        <end position="52"/>
    </location>
</feature>
<name>A0A6N2N4S6_SALVM</name>
<feature type="region of interest" description="Disordered" evidence="1">
    <location>
        <begin position="102"/>
        <end position="137"/>
    </location>
</feature>
<evidence type="ECO:0000313" key="2">
    <source>
        <dbReference type="EMBL" id="VFU55907.1"/>
    </source>
</evidence>
<dbReference type="PANTHER" id="PTHR38932">
    <property type="entry name" value="BNAC03G64660D PROTEIN"/>
    <property type="match status" value="1"/>
</dbReference>
<gene>
    <name evidence="2" type="ORF">SVIM_LOCUS399115</name>
</gene>
<evidence type="ECO:0000256" key="1">
    <source>
        <dbReference type="SAM" id="MobiDB-lite"/>
    </source>
</evidence>